<comment type="similarity">
    <text evidence="1">Belongs to the 'phage' integrase family.</text>
</comment>
<evidence type="ECO:0000259" key="6">
    <source>
        <dbReference type="PROSITE" id="PS51898"/>
    </source>
</evidence>
<evidence type="ECO:0000313" key="8">
    <source>
        <dbReference type="Proteomes" id="UP001229025"/>
    </source>
</evidence>
<protein>
    <recommendedName>
        <fullName evidence="6">Tyr recombinase domain-containing protein</fullName>
    </recommendedName>
</protein>
<evidence type="ECO:0000256" key="4">
    <source>
        <dbReference type="ARBA" id="ARBA00023172"/>
    </source>
</evidence>
<dbReference type="PANTHER" id="PTHR30349:SF41">
    <property type="entry name" value="INTEGRASE_RECOMBINASE PROTEIN MJ0367-RELATED"/>
    <property type="match status" value="1"/>
</dbReference>
<feature type="domain" description="Tyr recombinase" evidence="6">
    <location>
        <begin position="605"/>
        <end position="865"/>
    </location>
</feature>
<feature type="region of interest" description="Disordered" evidence="5">
    <location>
        <begin position="81"/>
        <end position="101"/>
    </location>
</feature>
<sequence length="870" mass="98588">MSAVTPIDLRKKTDVPAQATIQELTTPKLSPIELSKTLGRIFRRWNDPDHRLFSSSEKLRHFRMNVARYALQRHKKKVTRAQARAQNAPSTKPSRARHSATRLNQQNVQALIRNAIQLAKEAELDFSSRKVTKEVALVLTHLNREPDFEATIPTSIKRPVRPSSAATSSRDIKVQQRVLDSVRALQSIPANQCTPEQSLLFLALSMGTLLGMEEEVIRHTLLNLSPEHLSRLNTKRSPHHWFIGCLPGLSRTHPAHYRLKIPNHLRRLLRACRQSPVPSPATSSQQADVWWFSSDATLDLNSSLEARAAHLDQLLVTGLSQLLDSQASRRTGSSASLKNVRSLLRHAFRCTTLLGPAPLWSQLLRRYPLPVCSWRSPWQHDESLFFSAETLPTSNTSSASDAMNVSEPEDIEIDLHTPELLMGGGVRSNESSPSTSPRYWQDQLSTDWYVKAGNQLYAYITELEHEGLITPRGEPAIQRHDAITSRYAKKLIHMLGEDSYPLWILLWLSYQSSTQGNKASTLRTYLSRLTPTSLMMLPDIPWLTLWDGELMEAISEQLPTQKGWDTSTSHNFFQTFNQFISFCQGNDRLTGIPPVQGEGGRFISTLRTHLIMPHEAEHLTRALSRRRSGLRRSWLIAFLLGYYGGLRAGEVMALTLHDVIINQPGDDGPTYCYVEIHAGKTANARRSVPLHLLISPELMTLVKEWIDRRRESFAGQQRLKNIALLGPESSPLGYSRESLLTPLMAWARQSLRGALTPGLKLEDIHFDFHLLRHNAISWLVLRLYSDDYPQLLDRLSSACRGHWSFTPPALANCRRAVYDVLEKDAKARGHRLELLAKLIGHRNSQTLTHHYTHVLGEIHGEVLLELMKRR</sequence>
<dbReference type="Gene3D" id="1.10.443.10">
    <property type="entry name" value="Intergrase catalytic core"/>
    <property type="match status" value="1"/>
</dbReference>
<organism evidence="7 8">
    <name type="scientific">Cobetia amphilecti</name>
    <dbReference type="NCBI Taxonomy" id="1055104"/>
    <lineage>
        <taxon>Bacteria</taxon>
        <taxon>Pseudomonadati</taxon>
        <taxon>Pseudomonadota</taxon>
        <taxon>Gammaproteobacteria</taxon>
        <taxon>Oceanospirillales</taxon>
        <taxon>Halomonadaceae</taxon>
        <taxon>Cobetia</taxon>
    </lineage>
</organism>
<dbReference type="InterPro" id="IPR011010">
    <property type="entry name" value="DNA_brk_join_enz"/>
</dbReference>
<name>A0ABT6USI3_9GAMM</name>
<evidence type="ECO:0000256" key="2">
    <source>
        <dbReference type="ARBA" id="ARBA00022908"/>
    </source>
</evidence>
<proteinExistence type="inferred from homology"/>
<feature type="compositionally biased region" description="Polar residues" evidence="5">
    <location>
        <begin position="84"/>
        <end position="93"/>
    </location>
</feature>
<keyword evidence="8" id="KW-1185">Reference proteome</keyword>
<dbReference type="PROSITE" id="PS51898">
    <property type="entry name" value="TYR_RECOMBINASE"/>
    <property type="match status" value="1"/>
</dbReference>
<keyword evidence="3" id="KW-0238">DNA-binding</keyword>
<accession>A0ABT6USI3</accession>
<evidence type="ECO:0000313" key="7">
    <source>
        <dbReference type="EMBL" id="MDI5885668.1"/>
    </source>
</evidence>
<dbReference type="EMBL" id="JASCSA010000014">
    <property type="protein sequence ID" value="MDI5885668.1"/>
    <property type="molecule type" value="Genomic_DNA"/>
</dbReference>
<dbReference type="SUPFAM" id="SSF56349">
    <property type="entry name" value="DNA breaking-rejoining enzymes"/>
    <property type="match status" value="1"/>
</dbReference>
<dbReference type="RefSeq" id="WP_284727342.1">
    <property type="nucleotide sequence ID" value="NZ_JASCSA010000014.1"/>
</dbReference>
<evidence type="ECO:0000256" key="5">
    <source>
        <dbReference type="SAM" id="MobiDB-lite"/>
    </source>
</evidence>
<comment type="caution">
    <text evidence="7">The sequence shown here is derived from an EMBL/GenBank/DDBJ whole genome shotgun (WGS) entry which is preliminary data.</text>
</comment>
<gene>
    <name evidence="7" type="ORF">QLT01_15075</name>
</gene>
<dbReference type="InterPro" id="IPR050090">
    <property type="entry name" value="Tyrosine_recombinase_XerCD"/>
</dbReference>
<dbReference type="Proteomes" id="UP001229025">
    <property type="component" value="Unassembled WGS sequence"/>
</dbReference>
<evidence type="ECO:0000256" key="1">
    <source>
        <dbReference type="ARBA" id="ARBA00008857"/>
    </source>
</evidence>
<dbReference type="InterPro" id="IPR002104">
    <property type="entry name" value="Integrase_catalytic"/>
</dbReference>
<reference evidence="8" key="1">
    <citation type="submission" date="2023-07" db="EMBL/GenBank/DDBJ databases">
        <title>Genome-based characterization of strain KMM 296 and proposal for reclassification of Cobetia litoralis and Cobetia pacifica, and emended description of the species Cobetia amphilecti and Cobetia marina.</title>
        <authorList>
            <person name="Balabanova L."/>
            <person name="Nedashkovskaya O."/>
        </authorList>
    </citation>
    <scope>NUCLEOTIDE SEQUENCE [LARGE SCALE GENOMIC DNA]</scope>
    <source>
        <strain evidence="8">NRIC 0815</strain>
    </source>
</reference>
<keyword evidence="2" id="KW-0229">DNA integration</keyword>
<dbReference type="InterPro" id="IPR013762">
    <property type="entry name" value="Integrase-like_cat_sf"/>
</dbReference>
<evidence type="ECO:0000256" key="3">
    <source>
        <dbReference type="ARBA" id="ARBA00023125"/>
    </source>
</evidence>
<keyword evidence="4" id="KW-0233">DNA recombination</keyword>
<dbReference type="PANTHER" id="PTHR30349">
    <property type="entry name" value="PHAGE INTEGRASE-RELATED"/>
    <property type="match status" value="1"/>
</dbReference>
<dbReference type="CDD" id="cd00397">
    <property type="entry name" value="DNA_BRE_C"/>
    <property type="match status" value="1"/>
</dbReference>